<dbReference type="InterPro" id="IPR002549">
    <property type="entry name" value="AI-2E-like"/>
</dbReference>
<evidence type="ECO:0000256" key="7">
    <source>
        <dbReference type="ARBA" id="ARBA00023136"/>
    </source>
</evidence>
<comment type="similarity">
    <text evidence="2">Belongs to the autoinducer-2 exporter (AI-2E) (TC 2.A.86) family.</text>
</comment>
<dbReference type="Proteomes" id="UP000294682">
    <property type="component" value="Unassembled WGS sequence"/>
</dbReference>
<feature type="transmembrane region" description="Helical" evidence="8">
    <location>
        <begin position="180"/>
        <end position="203"/>
    </location>
</feature>
<keyword evidence="5 8" id="KW-0812">Transmembrane</keyword>
<keyword evidence="10" id="KW-1185">Reference proteome</keyword>
<accession>A0A9X8UL39</accession>
<keyword evidence="6 8" id="KW-1133">Transmembrane helix</keyword>
<keyword evidence="3" id="KW-0813">Transport</keyword>
<keyword evidence="7 8" id="KW-0472">Membrane</keyword>
<evidence type="ECO:0000313" key="10">
    <source>
        <dbReference type="Proteomes" id="UP000294682"/>
    </source>
</evidence>
<keyword evidence="4" id="KW-1003">Cell membrane</keyword>
<comment type="caution">
    <text evidence="9">The sequence shown here is derived from an EMBL/GenBank/DDBJ whole genome shotgun (WGS) entry which is preliminary data.</text>
</comment>
<comment type="subcellular location">
    <subcellularLocation>
        <location evidence="1">Cell membrane</location>
        <topology evidence="1">Multi-pass membrane protein</topology>
    </subcellularLocation>
</comment>
<evidence type="ECO:0000256" key="2">
    <source>
        <dbReference type="ARBA" id="ARBA00009773"/>
    </source>
</evidence>
<sequence length="397" mass="43064">MQLDKQTFQRLLLLVAFGVGLYWGLQNLDDLGAFLGVLLGLVMPFLIGGCVAFILNVPMRALERALFARYEKSKSRPGRIAYKLRRPLSLVLTILLVLGVIAVVLFLILPEVGRSLGMLAANIPPFIERATQLLQQYSDQVPLISSWLSSLELDWSGIVKSTWDFLQNGAGTLLGSVMGAAMSILGGLLTAVLAAVFSVYILLQKEKLGAQCKKLLYAFLPQERAGQALSIAALSSRTFASFLSGQCLEAVILGCLFFIAMSVLRFPYALMISVLVGFTALIPLFGAFIGCAVGAFMILIIDPMRALWFVILFLVLQQIEGNLIYPKVVGGSVGLPSIWVLVAVTIGGSTMGIAGMLLFIPLCSVLYALLRRTVYERLQKKEVPPGEWESPPGSGTK</sequence>
<dbReference type="RefSeq" id="WP_132083343.1">
    <property type="nucleotide sequence ID" value="NZ_SLUK01000001.1"/>
</dbReference>
<evidence type="ECO:0000256" key="3">
    <source>
        <dbReference type="ARBA" id="ARBA00022448"/>
    </source>
</evidence>
<evidence type="ECO:0000256" key="1">
    <source>
        <dbReference type="ARBA" id="ARBA00004651"/>
    </source>
</evidence>
<feature type="transmembrane region" description="Helical" evidence="8">
    <location>
        <begin position="7"/>
        <end position="25"/>
    </location>
</feature>
<feature type="transmembrane region" description="Helical" evidence="8">
    <location>
        <begin position="337"/>
        <end position="370"/>
    </location>
</feature>
<organism evidence="9 10">
    <name type="scientific">Harryflintia acetispora</name>
    <dbReference type="NCBI Taxonomy" id="1849041"/>
    <lineage>
        <taxon>Bacteria</taxon>
        <taxon>Bacillati</taxon>
        <taxon>Bacillota</taxon>
        <taxon>Clostridia</taxon>
        <taxon>Eubacteriales</taxon>
        <taxon>Oscillospiraceae</taxon>
        <taxon>Harryflintia</taxon>
    </lineage>
</organism>
<name>A0A9X8UL39_9FIRM</name>
<dbReference type="GO" id="GO:0005886">
    <property type="term" value="C:plasma membrane"/>
    <property type="evidence" value="ECO:0007669"/>
    <property type="project" value="UniProtKB-SubCell"/>
</dbReference>
<evidence type="ECO:0000256" key="4">
    <source>
        <dbReference type="ARBA" id="ARBA00022475"/>
    </source>
</evidence>
<proteinExistence type="inferred from homology"/>
<dbReference type="PANTHER" id="PTHR21716">
    <property type="entry name" value="TRANSMEMBRANE PROTEIN"/>
    <property type="match status" value="1"/>
</dbReference>
<dbReference type="Pfam" id="PF01594">
    <property type="entry name" value="AI-2E_transport"/>
    <property type="match status" value="1"/>
</dbReference>
<dbReference type="PANTHER" id="PTHR21716:SF53">
    <property type="entry name" value="PERMEASE PERM-RELATED"/>
    <property type="match status" value="1"/>
</dbReference>
<feature type="transmembrane region" description="Helical" evidence="8">
    <location>
        <begin position="31"/>
        <end position="55"/>
    </location>
</feature>
<gene>
    <name evidence="9" type="ORF">EDD78_10123</name>
</gene>
<evidence type="ECO:0000256" key="5">
    <source>
        <dbReference type="ARBA" id="ARBA00022692"/>
    </source>
</evidence>
<reference evidence="9 10" key="1">
    <citation type="submission" date="2019-03" db="EMBL/GenBank/DDBJ databases">
        <title>Genomic Encyclopedia of Type Strains, Phase IV (KMG-IV): sequencing the most valuable type-strain genomes for metagenomic binning, comparative biology and taxonomic classification.</title>
        <authorList>
            <person name="Goeker M."/>
        </authorList>
    </citation>
    <scope>NUCLEOTIDE SEQUENCE [LARGE SCALE GENOMIC DNA]</scope>
    <source>
        <strain evidence="9 10">DSM 100433</strain>
    </source>
</reference>
<evidence type="ECO:0000256" key="8">
    <source>
        <dbReference type="SAM" id="Phobius"/>
    </source>
</evidence>
<feature type="transmembrane region" description="Helical" evidence="8">
    <location>
        <begin position="306"/>
        <end position="325"/>
    </location>
</feature>
<feature type="transmembrane region" description="Helical" evidence="8">
    <location>
        <begin position="88"/>
        <end position="109"/>
    </location>
</feature>
<feature type="transmembrane region" description="Helical" evidence="8">
    <location>
        <begin position="266"/>
        <end position="299"/>
    </location>
</feature>
<dbReference type="AlphaFoldDB" id="A0A9X8UL39"/>
<evidence type="ECO:0000256" key="6">
    <source>
        <dbReference type="ARBA" id="ARBA00022989"/>
    </source>
</evidence>
<feature type="transmembrane region" description="Helical" evidence="8">
    <location>
        <begin position="239"/>
        <end position="260"/>
    </location>
</feature>
<evidence type="ECO:0000313" key="9">
    <source>
        <dbReference type="EMBL" id="TCL45046.1"/>
    </source>
</evidence>
<dbReference type="GO" id="GO:0055085">
    <property type="term" value="P:transmembrane transport"/>
    <property type="evidence" value="ECO:0007669"/>
    <property type="project" value="TreeGrafter"/>
</dbReference>
<dbReference type="EMBL" id="SLUK01000001">
    <property type="protein sequence ID" value="TCL45046.1"/>
    <property type="molecule type" value="Genomic_DNA"/>
</dbReference>
<protein>
    <submittedName>
        <fullName evidence="9">PurR-regulated permease PerM</fullName>
    </submittedName>
</protein>